<organism evidence="8 9">
    <name type="scientific">Alkalihalophilus pseudofirmus</name>
    <name type="common">Bacillus pseudofirmus</name>
    <dbReference type="NCBI Taxonomy" id="79885"/>
    <lineage>
        <taxon>Bacteria</taxon>
        <taxon>Bacillati</taxon>
        <taxon>Bacillota</taxon>
        <taxon>Bacilli</taxon>
        <taxon>Bacillales</taxon>
        <taxon>Bacillaceae</taxon>
        <taxon>Alkalihalophilus</taxon>
    </lineage>
</organism>
<dbReference type="GO" id="GO:0005886">
    <property type="term" value="C:plasma membrane"/>
    <property type="evidence" value="ECO:0007669"/>
    <property type="project" value="UniProtKB-SubCell"/>
</dbReference>
<dbReference type="PANTHER" id="PTHR43155:SF2">
    <property type="entry name" value="CYCLIC DI-GMP PHOSPHODIESTERASE PA4108"/>
    <property type="match status" value="1"/>
</dbReference>
<keyword evidence="4" id="KW-1133">Transmembrane helix</keyword>
<dbReference type="Gene3D" id="6.10.340.10">
    <property type="match status" value="1"/>
</dbReference>
<evidence type="ECO:0000256" key="1">
    <source>
        <dbReference type="ARBA" id="ARBA00004236"/>
    </source>
</evidence>
<feature type="domain" description="HD-GYP" evidence="7">
    <location>
        <begin position="306"/>
        <end position="504"/>
    </location>
</feature>
<feature type="transmembrane region" description="Helical" evidence="4">
    <location>
        <begin position="43"/>
        <end position="64"/>
    </location>
</feature>
<comment type="subcellular location">
    <subcellularLocation>
        <location evidence="1">Cell membrane</location>
    </subcellularLocation>
</comment>
<feature type="transmembrane region" description="Helical" evidence="4">
    <location>
        <begin position="131"/>
        <end position="152"/>
    </location>
</feature>
<feature type="transmembrane region" description="Helical" evidence="4">
    <location>
        <begin position="227"/>
        <end position="251"/>
    </location>
</feature>
<feature type="transmembrane region" description="Helical" evidence="4">
    <location>
        <begin position="103"/>
        <end position="125"/>
    </location>
</feature>
<feature type="domain" description="HD" evidence="6">
    <location>
        <begin position="328"/>
        <end position="453"/>
    </location>
</feature>
<dbReference type="SUPFAM" id="SSF158472">
    <property type="entry name" value="HAMP domain-like"/>
    <property type="match status" value="1"/>
</dbReference>
<dbReference type="PROSITE" id="PS51831">
    <property type="entry name" value="HD"/>
    <property type="match status" value="1"/>
</dbReference>
<evidence type="ECO:0000259" key="7">
    <source>
        <dbReference type="PROSITE" id="PS51832"/>
    </source>
</evidence>
<keyword evidence="3 4" id="KW-0472">Membrane</keyword>
<evidence type="ECO:0000313" key="9">
    <source>
        <dbReference type="Proteomes" id="UP001285636"/>
    </source>
</evidence>
<dbReference type="Pfam" id="PF00672">
    <property type="entry name" value="HAMP"/>
    <property type="match status" value="1"/>
</dbReference>
<dbReference type="GO" id="GO:0007165">
    <property type="term" value="P:signal transduction"/>
    <property type="evidence" value="ECO:0007669"/>
    <property type="project" value="InterPro"/>
</dbReference>
<dbReference type="SMART" id="SM00471">
    <property type="entry name" value="HDc"/>
    <property type="match status" value="1"/>
</dbReference>
<name>A0AAJ2L1R8_ALKPS</name>
<evidence type="ECO:0000259" key="6">
    <source>
        <dbReference type="PROSITE" id="PS51831"/>
    </source>
</evidence>
<dbReference type="CDD" id="cd00077">
    <property type="entry name" value="HDc"/>
    <property type="match status" value="1"/>
</dbReference>
<dbReference type="Gene3D" id="1.10.3210.10">
    <property type="entry name" value="Hypothetical protein af1432"/>
    <property type="match status" value="1"/>
</dbReference>
<feature type="transmembrane region" description="Helical" evidence="4">
    <location>
        <begin position="12"/>
        <end position="31"/>
    </location>
</feature>
<dbReference type="PROSITE" id="PS51832">
    <property type="entry name" value="HD_GYP"/>
    <property type="match status" value="1"/>
</dbReference>
<evidence type="ECO:0000313" key="8">
    <source>
        <dbReference type="EMBL" id="MDV2885120.1"/>
    </source>
</evidence>
<evidence type="ECO:0000256" key="3">
    <source>
        <dbReference type="ARBA" id="ARBA00023136"/>
    </source>
</evidence>
<feature type="domain" description="HAMP" evidence="5">
    <location>
        <begin position="252"/>
        <end position="304"/>
    </location>
</feature>
<dbReference type="PANTHER" id="PTHR43155">
    <property type="entry name" value="CYCLIC DI-GMP PHOSPHODIESTERASE PA4108-RELATED"/>
    <property type="match status" value="1"/>
</dbReference>
<sequence length="510" mass="57712">MLTYQQFVKNLALYYLFGSFIAVIGVGVVLIPTTLALEPRDLLPLAIIVFSSILCMMGVEWFFFKRHAKPIKNVCMAEAPSYEELKTAYYQAHQFPKLTGYRILGPHLFGLSIPAVILTVFFIRIELVHIPYAYILYGIVCAVLIAGMHAMIEYYHTSTAIIPILEHIQKKSLHLYQKKLTLEGKKIISLKTKFQLSALLFGAFPLLLFSLATQMRLSQGEALLIEVYWVWSLLVLLVGCGLSLYGARLLFSIVAEPLNHLHDKMKKVQEGNFDVRAAEYYSDEFSQTINGFNHMVKGLKTREVINNQLYESFFETLATTLDARDSYTAGHSVRVAEYAVEIGKKAGLTKEQLQTLRKTGLLHDIGKIGVPDDVLLKDGRLTEEEFKAIQLHPVLGEEILRTIQPADLMEKLIPGVRSHHERIDGGGYPDRLMGDQIPLFGKILAVADAFDAMTSDRPYRLGMNQKKALQILKEGSGTQWDPQFVKYFIEWCNENNQANHEHKEKPAAML</sequence>
<dbReference type="PROSITE" id="PS50885">
    <property type="entry name" value="HAMP"/>
    <property type="match status" value="1"/>
</dbReference>
<evidence type="ECO:0000256" key="2">
    <source>
        <dbReference type="ARBA" id="ARBA00022475"/>
    </source>
</evidence>
<dbReference type="EMBL" id="JAWJAY010000001">
    <property type="protein sequence ID" value="MDV2885120.1"/>
    <property type="molecule type" value="Genomic_DNA"/>
</dbReference>
<gene>
    <name evidence="8" type="ORF">RYX45_07995</name>
</gene>
<keyword evidence="2" id="KW-1003">Cell membrane</keyword>
<dbReference type="CDD" id="cd06225">
    <property type="entry name" value="HAMP"/>
    <property type="match status" value="1"/>
</dbReference>
<dbReference type="SUPFAM" id="SSF109604">
    <property type="entry name" value="HD-domain/PDEase-like"/>
    <property type="match status" value="1"/>
</dbReference>
<dbReference type="Proteomes" id="UP001285636">
    <property type="component" value="Unassembled WGS sequence"/>
</dbReference>
<protein>
    <submittedName>
        <fullName evidence="8">HD domain-containing protein</fullName>
    </submittedName>
</protein>
<dbReference type="InterPro" id="IPR037522">
    <property type="entry name" value="HD_GYP_dom"/>
</dbReference>
<dbReference type="Pfam" id="PF13487">
    <property type="entry name" value="HD_5"/>
    <property type="match status" value="1"/>
</dbReference>
<proteinExistence type="predicted"/>
<evidence type="ECO:0000259" key="5">
    <source>
        <dbReference type="PROSITE" id="PS50885"/>
    </source>
</evidence>
<comment type="caution">
    <text evidence="8">The sequence shown here is derived from an EMBL/GenBank/DDBJ whole genome shotgun (WGS) entry which is preliminary data.</text>
</comment>
<dbReference type="InterPro" id="IPR003660">
    <property type="entry name" value="HAMP_dom"/>
</dbReference>
<evidence type="ECO:0000256" key="4">
    <source>
        <dbReference type="SAM" id="Phobius"/>
    </source>
</evidence>
<accession>A0AAJ2L1R8</accession>
<dbReference type="SMART" id="SM00304">
    <property type="entry name" value="HAMP"/>
    <property type="match status" value="1"/>
</dbReference>
<dbReference type="InterPro" id="IPR003607">
    <property type="entry name" value="HD/PDEase_dom"/>
</dbReference>
<dbReference type="InterPro" id="IPR006674">
    <property type="entry name" value="HD_domain"/>
</dbReference>
<reference evidence="8" key="1">
    <citation type="submission" date="2023-10" db="EMBL/GenBank/DDBJ databases">
        <title>Screening of Alkalihalophilus pseudofirmusBZ-TG-HK211 and Its Alleviation of Salt Stress on Rapeseed Growth.</title>
        <authorList>
            <person name="Zhao B."/>
            <person name="Guo T."/>
        </authorList>
    </citation>
    <scope>NUCLEOTIDE SEQUENCE</scope>
    <source>
        <strain evidence="8">BZ-TG-HK211</strain>
    </source>
</reference>
<feature type="transmembrane region" description="Helical" evidence="4">
    <location>
        <begin position="194"/>
        <end position="215"/>
    </location>
</feature>
<keyword evidence="4" id="KW-0812">Transmembrane</keyword>
<dbReference type="AlphaFoldDB" id="A0AAJ2L1R8"/>
<dbReference type="RefSeq" id="WP_323466507.1">
    <property type="nucleotide sequence ID" value="NZ_CP144224.1"/>
</dbReference>